<dbReference type="RefSeq" id="WP_265128012.1">
    <property type="nucleotide sequence ID" value="NZ_JAPCHY010000008.1"/>
</dbReference>
<name>A0ABT3JX01_9XANT</name>
<feature type="region of interest" description="Disordered" evidence="1">
    <location>
        <begin position="1"/>
        <end position="22"/>
    </location>
</feature>
<gene>
    <name evidence="2" type="ORF">OK345_10985</name>
</gene>
<evidence type="ECO:0000313" key="2">
    <source>
        <dbReference type="EMBL" id="MCW4473028.1"/>
    </source>
</evidence>
<proteinExistence type="predicted"/>
<evidence type="ECO:0000313" key="3">
    <source>
        <dbReference type="Proteomes" id="UP001209922"/>
    </source>
</evidence>
<evidence type="ECO:0000256" key="1">
    <source>
        <dbReference type="SAM" id="MobiDB-lite"/>
    </source>
</evidence>
<protein>
    <submittedName>
        <fullName evidence="2">Uncharacterized protein</fullName>
    </submittedName>
</protein>
<dbReference type="Proteomes" id="UP001209922">
    <property type="component" value="Unassembled WGS sequence"/>
</dbReference>
<reference evidence="2 3" key="1">
    <citation type="submission" date="2022-10" db="EMBL/GenBank/DDBJ databases">
        <title>Xanthomonas sp. H13-6.</title>
        <authorList>
            <person name="Liu X."/>
            <person name="Deng Z."/>
            <person name="Jiang Y."/>
            <person name="Yu T."/>
            <person name="Ai J."/>
        </authorList>
    </citation>
    <scope>NUCLEOTIDE SEQUENCE [LARGE SCALE GENOMIC DNA]</scope>
    <source>
        <strain evidence="2 3">H13-6</strain>
    </source>
</reference>
<organism evidence="2 3">
    <name type="scientific">Xanthomonas chitinilytica</name>
    <dbReference type="NCBI Taxonomy" id="2989819"/>
    <lineage>
        <taxon>Bacteria</taxon>
        <taxon>Pseudomonadati</taxon>
        <taxon>Pseudomonadota</taxon>
        <taxon>Gammaproteobacteria</taxon>
        <taxon>Lysobacterales</taxon>
        <taxon>Lysobacteraceae</taxon>
        <taxon>Xanthomonas</taxon>
    </lineage>
</organism>
<dbReference type="EMBL" id="JAPCHY010000008">
    <property type="protein sequence ID" value="MCW4473028.1"/>
    <property type="molecule type" value="Genomic_DNA"/>
</dbReference>
<comment type="caution">
    <text evidence="2">The sequence shown here is derived from an EMBL/GenBank/DDBJ whole genome shotgun (WGS) entry which is preliminary data.</text>
</comment>
<sequence length="92" mass="10366">MLSGSRGVFGCRMAGHSRAPGDFRRDHRIRVSGDQHFALTRFLSALTPMRLSKSVPRKRRQDLLQGSVPEMFQRWRLAGGRAAVFHPPPVPT</sequence>
<keyword evidence="3" id="KW-1185">Reference proteome</keyword>
<accession>A0ABT3JX01</accession>